<feature type="transmembrane region" description="Helical" evidence="1">
    <location>
        <begin position="12"/>
        <end position="34"/>
    </location>
</feature>
<gene>
    <name evidence="2" type="ORF">VFH_VI140360</name>
</gene>
<proteinExistence type="predicted"/>
<dbReference type="EMBL" id="OX451741">
    <property type="protein sequence ID" value="CAI8618797.1"/>
    <property type="molecule type" value="Genomic_DNA"/>
</dbReference>
<keyword evidence="3" id="KW-1185">Reference proteome</keyword>
<protein>
    <submittedName>
        <fullName evidence="2">Uncharacterized protein</fullName>
    </submittedName>
</protein>
<keyword evidence="1" id="KW-0812">Transmembrane</keyword>
<name>A0AAV1BDG1_VICFA</name>
<organism evidence="2 3">
    <name type="scientific">Vicia faba</name>
    <name type="common">Broad bean</name>
    <name type="synonym">Faba vulgaris</name>
    <dbReference type="NCBI Taxonomy" id="3906"/>
    <lineage>
        <taxon>Eukaryota</taxon>
        <taxon>Viridiplantae</taxon>
        <taxon>Streptophyta</taxon>
        <taxon>Embryophyta</taxon>
        <taxon>Tracheophyta</taxon>
        <taxon>Spermatophyta</taxon>
        <taxon>Magnoliopsida</taxon>
        <taxon>eudicotyledons</taxon>
        <taxon>Gunneridae</taxon>
        <taxon>Pentapetalae</taxon>
        <taxon>rosids</taxon>
        <taxon>fabids</taxon>
        <taxon>Fabales</taxon>
        <taxon>Fabaceae</taxon>
        <taxon>Papilionoideae</taxon>
        <taxon>50 kb inversion clade</taxon>
        <taxon>NPAAA clade</taxon>
        <taxon>Hologalegina</taxon>
        <taxon>IRL clade</taxon>
        <taxon>Fabeae</taxon>
        <taxon>Vicia</taxon>
    </lineage>
</organism>
<keyword evidence="1" id="KW-0472">Membrane</keyword>
<dbReference type="AlphaFoldDB" id="A0AAV1BDG1"/>
<sequence>MHSSLTGGAAPNFFSIFLAILHSRLHLFLVNYVISSLQFRLKIQCFFNSGSQIVETGESCRRLKRLGEWRIQGDEVVMMLLLCVQWREYNDYISETGCRFVWFCFGTCRLAHILDMKHGLYQVKKNGEDNMKGLDVV</sequence>
<evidence type="ECO:0000256" key="1">
    <source>
        <dbReference type="SAM" id="Phobius"/>
    </source>
</evidence>
<dbReference type="Proteomes" id="UP001157006">
    <property type="component" value="Chromosome 6"/>
</dbReference>
<keyword evidence="1" id="KW-1133">Transmembrane helix</keyword>
<reference evidence="2 3" key="1">
    <citation type="submission" date="2023-01" db="EMBL/GenBank/DDBJ databases">
        <authorList>
            <person name="Kreplak J."/>
        </authorList>
    </citation>
    <scope>NUCLEOTIDE SEQUENCE [LARGE SCALE GENOMIC DNA]</scope>
</reference>
<evidence type="ECO:0000313" key="2">
    <source>
        <dbReference type="EMBL" id="CAI8618797.1"/>
    </source>
</evidence>
<evidence type="ECO:0000313" key="3">
    <source>
        <dbReference type="Proteomes" id="UP001157006"/>
    </source>
</evidence>
<accession>A0AAV1BDG1</accession>